<organism evidence="5 6">
    <name type="scientific">Acer negundo</name>
    <name type="common">Box elder</name>
    <dbReference type="NCBI Taxonomy" id="4023"/>
    <lineage>
        <taxon>Eukaryota</taxon>
        <taxon>Viridiplantae</taxon>
        <taxon>Streptophyta</taxon>
        <taxon>Embryophyta</taxon>
        <taxon>Tracheophyta</taxon>
        <taxon>Spermatophyta</taxon>
        <taxon>Magnoliopsida</taxon>
        <taxon>eudicotyledons</taxon>
        <taxon>Gunneridae</taxon>
        <taxon>Pentapetalae</taxon>
        <taxon>rosids</taxon>
        <taxon>malvids</taxon>
        <taxon>Sapindales</taxon>
        <taxon>Sapindaceae</taxon>
        <taxon>Hippocastanoideae</taxon>
        <taxon>Acereae</taxon>
        <taxon>Acer</taxon>
    </lineage>
</organism>
<reference evidence="5" key="2">
    <citation type="submission" date="2023-02" db="EMBL/GenBank/DDBJ databases">
        <authorList>
            <person name="Swenson N.G."/>
            <person name="Wegrzyn J.L."/>
            <person name="Mcevoy S.L."/>
        </authorList>
    </citation>
    <scope>NUCLEOTIDE SEQUENCE</scope>
    <source>
        <strain evidence="5">91603</strain>
        <tissue evidence="5">Leaf</tissue>
    </source>
</reference>
<accession>A0AAD5J317</accession>
<dbReference type="EMBL" id="JAJSOW010000100">
    <property type="protein sequence ID" value="KAI9184764.1"/>
    <property type="molecule type" value="Genomic_DNA"/>
</dbReference>
<keyword evidence="4" id="KW-0677">Repeat</keyword>
<dbReference type="PANTHER" id="PTHR11129">
    <property type="entry name" value="PROTEIN FARNESYLTRANSFERASE ALPHA SUBUNIT/RAB GERANYLGERANYL TRANSFERASE ALPHA SUBUNIT"/>
    <property type="match status" value="1"/>
</dbReference>
<dbReference type="GO" id="GO:0005953">
    <property type="term" value="C:CAAX-protein geranylgeranyltransferase complex"/>
    <property type="evidence" value="ECO:0007669"/>
    <property type="project" value="TreeGrafter"/>
</dbReference>
<sequence length="414" mass="48091">MSENAYSDAKALDLLNELERILESNPLIDEVGFVHPSLFSTLKEAAGSSASSQDISEHENTNFWIRDHKLGISTQVLLPLYKAAKHAFMAALREYKTSENLPGNSVDDSLESEVMSHSKALLMLSCDFGTAWNSRKFIVLKKQLLPMFIDELLLSALILSYAPKSERAWSHRRWVIHTISGNSILQQIIEGESELVEKIAERSKMNYRAWNHRCWLVSYMTREQVLHQLEKSRNWASLHIADSSCFHYRRRLMLRIFEDFCHTQADHSSDYNFKIYNIWKDELDWNAALIKRYVGREALWLHRRFLSSYWIRHIATDLHVVSYQFDFGSFIDHELCLLDSCSTIPDDDFEDFQAQAIHSATYIVWLTKQIPEPQRIDIQEKLRARDLNRLLNTACPERSSLWDCLVGAEASSQV</sequence>
<protein>
    <recommendedName>
        <fullName evidence="7">Protein prenyltransferase alpha subunit repeat-containing protein 1</fullName>
    </recommendedName>
</protein>
<dbReference type="Gene3D" id="1.25.40.120">
    <property type="entry name" value="Protein prenylyltransferase"/>
    <property type="match status" value="1"/>
</dbReference>
<evidence type="ECO:0000313" key="6">
    <source>
        <dbReference type="Proteomes" id="UP001064489"/>
    </source>
</evidence>
<dbReference type="PANTHER" id="PTHR11129:SF10">
    <property type="entry name" value="PROTEIN PRENYLYLTRANSFERASE SUPERFAMILY PROTEIN"/>
    <property type="match status" value="1"/>
</dbReference>
<gene>
    <name evidence="5" type="ORF">LWI28_000843</name>
</gene>
<comment type="caution">
    <text evidence="5">The sequence shown here is derived from an EMBL/GenBank/DDBJ whole genome shotgun (WGS) entry which is preliminary data.</text>
</comment>
<dbReference type="Pfam" id="PF01239">
    <property type="entry name" value="PPTA"/>
    <property type="match status" value="2"/>
</dbReference>
<reference evidence="5" key="1">
    <citation type="journal article" date="2022" name="Plant J.">
        <title>Strategies of tolerance reflected in two North American maple genomes.</title>
        <authorList>
            <person name="McEvoy S.L."/>
            <person name="Sezen U.U."/>
            <person name="Trouern-Trend A."/>
            <person name="McMahon S.M."/>
            <person name="Schaberg P.G."/>
            <person name="Yang J."/>
            <person name="Wegrzyn J.L."/>
            <person name="Swenson N.G."/>
        </authorList>
    </citation>
    <scope>NUCLEOTIDE SEQUENCE</scope>
    <source>
        <strain evidence="5">91603</strain>
    </source>
</reference>
<evidence type="ECO:0000256" key="4">
    <source>
        <dbReference type="ARBA" id="ARBA00022737"/>
    </source>
</evidence>
<keyword evidence="6" id="KW-1185">Reference proteome</keyword>
<name>A0AAD5J317_ACENE</name>
<dbReference type="InterPro" id="IPR002088">
    <property type="entry name" value="Prenyl_trans_a"/>
</dbReference>
<dbReference type="GO" id="GO:0004660">
    <property type="term" value="F:protein farnesyltransferase activity"/>
    <property type="evidence" value="ECO:0007669"/>
    <property type="project" value="TreeGrafter"/>
</dbReference>
<evidence type="ECO:0000256" key="1">
    <source>
        <dbReference type="ARBA" id="ARBA00006734"/>
    </source>
</evidence>
<comment type="similarity">
    <text evidence="1">Belongs to the protein prenyltransferase subunit alpha family.</text>
</comment>
<dbReference type="PROSITE" id="PS51147">
    <property type="entry name" value="PFTA"/>
    <property type="match status" value="2"/>
</dbReference>
<evidence type="ECO:0008006" key="7">
    <source>
        <dbReference type="Google" id="ProtNLM"/>
    </source>
</evidence>
<proteinExistence type="inferred from homology"/>
<keyword evidence="2" id="KW-0637">Prenyltransferase</keyword>
<dbReference type="Proteomes" id="UP001064489">
    <property type="component" value="Chromosome 3"/>
</dbReference>
<dbReference type="GO" id="GO:0004662">
    <property type="term" value="F:CAAX-protein geranylgeranyltransferase activity"/>
    <property type="evidence" value="ECO:0007669"/>
    <property type="project" value="TreeGrafter"/>
</dbReference>
<dbReference type="AlphaFoldDB" id="A0AAD5J317"/>
<keyword evidence="3" id="KW-0808">Transferase</keyword>
<evidence type="ECO:0000256" key="3">
    <source>
        <dbReference type="ARBA" id="ARBA00022679"/>
    </source>
</evidence>
<dbReference type="GO" id="GO:0005965">
    <property type="term" value="C:protein farnesyltransferase complex"/>
    <property type="evidence" value="ECO:0007669"/>
    <property type="project" value="TreeGrafter"/>
</dbReference>
<dbReference type="SUPFAM" id="SSF48439">
    <property type="entry name" value="Protein prenylyltransferase"/>
    <property type="match status" value="1"/>
</dbReference>
<evidence type="ECO:0000313" key="5">
    <source>
        <dbReference type="EMBL" id="KAI9184764.1"/>
    </source>
</evidence>
<evidence type="ECO:0000256" key="2">
    <source>
        <dbReference type="ARBA" id="ARBA00022602"/>
    </source>
</evidence>